<evidence type="ECO:0000256" key="2">
    <source>
        <dbReference type="ARBA" id="ARBA00001712"/>
    </source>
</evidence>
<dbReference type="CDD" id="cd09019">
    <property type="entry name" value="galactose_mutarotase_like"/>
    <property type="match status" value="1"/>
</dbReference>
<comment type="function">
    <text evidence="12">Mutarotase that catalyzes the interconversion of beta-D-galactose and alpha-D-galactose during galactose metabolism. Beta-D-galactose is metabolized in the liver into glucose 1-phosphate, the primary metabolic fuel, by the action of four enzymes that constitute the Leloir pathway: GALM, GALK1 (galactokinase), GALT (galactose-1-phosphate uridylyltransferase) and GALE (UDP-galactose-4'-epimerase). Involved in the maintenance of the equilibrium between the beta- and alpha-anomers of galactose, therefore ensuring a sufficient supply of the alpha-anomer for GALK1. Also active on D-glucose although shows a preference for galactose over glucose.</text>
</comment>
<dbReference type="FunFam" id="2.70.98.10:FF:000003">
    <property type="entry name" value="Aldose 1-epimerase"/>
    <property type="match status" value="1"/>
</dbReference>
<reference evidence="17" key="3">
    <citation type="submission" date="2025-09" db="UniProtKB">
        <authorList>
            <consortium name="Ensembl"/>
        </authorList>
    </citation>
    <scope>IDENTIFICATION</scope>
</reference>
<dbReference type="Gene3D" id="2.70.98.10">
    <property type="match status" value="1"/>
</dbReference>
<evidence type="ECO:0000256" key="13">
    <source>
        <dbReference type="PIRNR" id="PIRNR005096"/>
    </source>
</evidence>
<sequence>CPSDSFLSVCVGVSPFANKLRGRGRVGSNDRSEREKFGEWHLGGGTVEKFLLKSSTVKVEIISLGCIITALETKDKDGKFSDIVLGFDHLEGYTNKHPYFGAVVGRVANRIARGKFTVEGVEYQLAINNGPNSLHGGKKGFDKAIWEPEVLPDGVRFFRVSPDGEEGYPGELKVWVTYTLKDGELTISYRAQSSKTTPVNLTNHAYFNLAGQGSPNIYDHEFTIQADSYLPVDETQIPTGEIASVQDTGFDLRKPVEFGKHLQKFQLGGFDHNFCLKQTKETCFCARAHHPPSGRMIEVYTTQPGIQFYTGNFLDGTLKGKGGCVYPKHSGFCLETQNWPNAVNQPNFPDSLLHPGEEYKTTTCFKFSVA</sequence>
<dbReference type="Ensembl" id="ENSPMRT00000001229.1">
    <property type="protein sequence ID" value="ENSPMRP00000001162.1"/>
    <property type="gene ID" value="ENSPMRG00000000859.1"/>
</dbReference>
<dbReference type="GO" id="GO:0030246">
    <property type="term" value="F:carbohydrate binding"/>
    <property type="evidence" value="ECO:0007669"/>
    <property type="project" value="InterPro"/>
</dbReference>
<dbReference type="PROSITE" id="PS00545">
    <property type="entry name" value="ALDOSE_1_EPIMERASE"/>
    <property type="match status" value="1"/>
</dbReference>
<evidence type="ECO:0000256" key="9">
    <source>
        <dbReference type="ARBA" id="ARBA00022553"/>
    </source>
</evidence>
<dbReference type="InterPro" id="IPR014718">
    <property type="entry name" value="GH-type_carb-bd"/>
</dbReference>
<evidence type="ECO:0000256" key="15">
    <source>
        <dbReference type="PIRSR" id="PIRSR005096-2"/>
    </source>
</evidence>
<evidence type="ECO:0000313" key="17">
    <source>
        <dbReference type="Ensembl" id="ENSPMRP00000001162.1"/>
    </source>
</evidence>
<dbReference type="GO" id="GO:0033499">
    <property type="term" value="P:galactose catabolic process via UDP-galactose, Leloir pathway"/>
    <property type="evidence" value="ECO:0007669"/>
    <property type="project" value="Ensembl"/>
</dbReference>
<comment type="similarity">
    <text evidence="6 13">Belongs to the aldose epimerase family.</text>
</comment>
<evidence type="ECO:0000256" key="4">
    <source>
        <dbReference type="ARBA" id="ARBA00004947"/>
    </source>
</evidence>
<gene>
    <name evidence="17" type="primary">GALM</name>
</gene>
<protein>
    <recommendedName>
        <fullName evidence="13">Aldose 1-epimerase</fullName>
        <ecNumber evidence="13">5.1.3.3</ecNumber>
    </recommendedName>
</protein>
<evidence type="ECO:0000256" key="16">
    <source>
        <dbReference type="PIRSR" id="PIRSR005096-3"/>
    </source>
</evidence>
<dbReference type="Pfam" id="PF01263">
    <property type="entry name" value="Aldose_epim"/>
    <property type="match status" value="1"/>
</dbReference>
<evidence type="ECO:0000256" key="7">
    <source>
        <dbReference type="ARBA" id="ARBA00011245"/>
    </source>
</evidence>
<dbReference type="AlphaFoldDB" id="A0A670HQ31"/>
<dbReference type="UniPathway" id="UPA00242"/>
<feature type="binding site" evidence="15">
    <location>
        <position position="271"/>
    </location>
    <ligand>
        <name>beta-D-galactose</name>
        <dbReference type="ChEBI" id="CHEBI:27667"/>
    </ligand>
</feature>
<comment type="subcellular location">
    <subcellularLocation>
        <location evidence="3">Cytoplasm</location>
    </subcellularLocation>
</comment>
<evidence type="ECO:0000256" key="3">
    <source>
        <dbReference type="ARBA" id="ARBA00004496"/>
    </source>
</evidence>
<reference evidence="17 18" key="1">
    <citation type="journal article" date="2019" name="Proc. Natl. Acad. Sci. U.S.A.">
        <title>Regulatory changes in pterin and carotenoid genes underlie balanced color polymorphisms in the wall lizard.</title>
        <authorList>
            <person name="Andrade P."/>
            <person name="Pinho C."/>
            <person name="Perez I de Lanuza G."/>
            <person name="Afonso S."/>
            <person name="Brejcha J."/>
            <person name="Rubin C.J."/>
            <person name="Wallerman O."/>
            <person name="Pereira P."/>
            <person name="Sabatino S.J."/>
            <person name="Bellati A."/>
            <person name="Pellitteri-Rosa D."/>
            <person name="Bosakova Z."/>
            <person name="Bunikis I."/>
            <person name="Carretero M.A."/>
            <person name="Feiner N."/>
            <person name="Marsik P."/>
            <person name="Pauperio F."/>
            <person name="Salvi D."/>
            <person name="Soler L."/>
            <person name="While G.M."/>
            <person name="Uller T."/>
            <person name="Font E."/>
            <person name="Andersson L."/>
            <person name="Carneiro M."/>
        </authorList>
    </citation>
    <scope>NUCLEOTIDE SEQUENCE</scope>
</reference>
<feature type="binding site" evidence="16">
    <location>
        <begin position="109"/>
        <end position="110"/>
    </location>
    <ligand>
        <name>beta-D-galactose</name>
        <dbReference type="ChEBI" id="CHEBI:27667"/>
    </ligand>
</feature>
<evidence type="ECO:0000256" key="6">
    <source>
        <dbReference type="ARBA" id="ARBA00006206"/>
    </source>
</evidence>
<keyword evidence="18" id="KW-1185">Reference proteome</keyword>
<dbReference type="InterPro" id="IPR047215">
    <property type="entry name" value="Galactose_mutarotase-like"/>
</dbReference>
<keyword evidence="8" id="KW-0963">Cytoplasm</keyword>
<evidence type="ECO:0000256" key="1">
    <source>
        <dbReference type="ARBA" id="ARBA00001614"/>
    </source>
</evidence>
<dbReference type="PIRSF" id="PIRSF005096">
    <property type="entry name" value="GALM"/>
    <property type="match status" value="1"/>
</dbReference>
<dbReference type="EC" id="5.1.3.3" evidence="13"/>
<comment type="catalytic activity">
    <reaction evidence="1 13">
        <text>alpha-D-glucose = beta-D-glucose</text>
        <dbReference type="Rhea" id="RHEA:10264"/>
        <dbReference type="ChEBI" id="CHEBI:15903"/>
        <dbReference type="ChEBI" id="CHEBI:17925"/>
        <dbReference type="EC" id="5.1.3.3"/>
    </reaction>
</comment>
<evidence type="ECO:0000256" key="14">
    <source>
        <dbReference type="PIRSR" id="PIRSR005096-1"/>
    </source>
</evidence>
<evidence type="ECO:0000256" key="11">
    <source>
        <dbReference type="ARBA" id="ARBA00023277"/>
    </source>
</evidence>
<dbReference type="OMA" id="IYHHISR"/>
<dbReference type="InterPro" id="IPR018052">
    <property type="entry name" value="Ald1_epimerase_CS"/>
</dbReference>
<keyword evidence="11 13" id="KW-0119">Carbohydrate metabolism</keyword>
<dbReference type="InterPro" id="IPR015443">
    <property type="entry name" value="Aldose_1-epimerase"/>
</dbReference>
<feature type="active site" description="Proton acceptor" evidence="14">
    <location>
        <position position="335"/>
    </location>
</feature>
<dbReference type="InterPro" id="IPR011013">
    <property type="entry name" value="Gal_mutarotase_sf_dom"/>
</dbReference>
<comment type="pathway">
    <text evidence="5 13">Carbohydrate metabolism; hexose metabolism.</text>
</comment>
<accession>A0A670HQ31</accession>
<evidence type="ECO:0000313" key="18">
    <source>
        <dbReference type="Proteomes" id="UP000472272"/>
    </source>
</evidence>
<evidence type="ECO:0000256" key="10">
    <source>
        <dbReference type="ARBA" id="ARBA00023235"/>
    </source>
</evidence>
<feature type="active site" description="Proton donor" evidence="14">
    <location>
        <position position="204"/>
    </location>
</feature>
<keyword evidence="10 13" id="KW-0413">Isomerase</keyword>
<name>A0A670HQ31_PODMU</name>
<dbReference type="UniPathway" id="UPA00214"/>
<organism evidence="17 18">
    <name type="scientific">Podarcis muralis</name>
    <name type="common">Wall lizard</name>
    <name type="synonym">Lacerta muralis</name>
    <dbReference type="NCBI Taxonomy" id="64176"/>
    <lineage>
        <taxon>Eukaryota</taxon>
        <taxon>Metazoa</taxon>
        <taxon>Chordata</taxon>
        <taxon>Craniata</taxon>
        <taxon>Vertebrata</taxon>
        <taxon>Euteleostomi</taxon>
        <taxon>Lepidosauria</taxon>
        <taxon>Squamata</taxon>
        <taxon>Bifurcata</taxon>
        <taxon>Unidentata</taxon>
        <taxon>Episquamata</taxon>
        <taxon>Laterata</taxon>
        <taxon>Lacertibaenia</taxon>
        <taxon>Lacertidae</taxon>
        <taxon>Podarcis</taxon>
    </lineage>
</organism>
<evidence type="ECO:0000256" key="8">
    <source>
        <dbReference type="ARBA" id="ARBA00022490"/>
    </source>
</evidence>
<dbReference type="GO" id="GO:0006006">
    <property type="term" value="P:glucose metabolic process"/>
    <property type="evidence" value="ECO:0007669"/>
    <property type="project" value="Ensembl"/>
</dbReference>
<dbReference type="InterPro" id="IPR008183">
    <property type="entry name" value="Aldose_1/G6P_1-epimerase"/>
</dbReference>
<dbReference type="GeneTree" id="ENSGT00510000047589"/>
<comment type="subunit">
    <text evidence="7 13">Monomer.</text>
</comment>
<proteinExistence type="inferred from homology"/>
<evidence type="ECO:0000256" key="12">
    <source>
        <dbReference type="ARBA" id="ARBA00045743"/>
    </source>
</evidence>
<keyword evidence="9" id="KW-0597">Phosphoprotein</keyword>
<comment type="pathway">
    <text evidence="4">Carbohydrate metabolism; galactose metabolism.</text>
</comment>
<dbReference type="GO" id="GO:0004034">
    <property type="term" value="F:aldose 1-epimerase activity"/>
    <property type="evidence" value="ECO:0007669"/>
    <property type="project" value="UniProtKB-EC"/>
</dbReference>
<evidence type="ECO:0000256" key="5">
    <source>
        <dbReference type="ARBA" id="ARBA00005028"/>
    </source>
</evidence>
<dbReference type="SUPFAM" id="SSF74650">
    <property type="entry name" value="Galactose mutarotase-like"/>
    <property type="match status" value="1"/>
</dbReference>
<dbReference type="PANTHER" id="PTHR10091">
    <property type="entry name" value="ALDOSE-1-EPIMERASE"/>
    <property type="match status" value="1"/>
</dbReference>
<dbReference type="GO" id="GO:0005737">
    <property type="term" value="C:cytoplasm"/>
    <property type="evidence" value="ECO:0007669"/>
    <property type="project" value="UniProtKB-SubCell"/>
</dbReference>
<comment type="catalytic activity">
    <reaction evidence="2">
        <text>alpha-D-galactose = beta-D-galactose</text>
        <dbReference type="Rhea" id="RHEA:28675"/>
        <dbReference type="ChEBI" id="CHEBI:27667"/>
        <dbReference type="ChEBI" id="CHEBI:28061"/>
        <dbReference type="EC" id="5.1.3.3"/>
    </reaction>
    <physiologicalReaction direction="right-to-left" evidence="2">
        <dbReference type="Rhea" id="RHEA:28677"/>
    </physiologicalReaction>
</comment>
<dbReference type="Proteomes" id="UP000472272">
    <property type="component" value="Chromosome 3"/>
</dbReference>
<dbReference type="NCBIfam" id="NF008277">
    <property type="entry name" value="PRK11055.1"/>
    <property type="match status" value="1"/>
</dbReference>
<dbReference type="PANTHER" id="PTHR10091:SF0">
    <property type="entry name" value="GALACTOSE MUTAROTASE"/>
    <property type="match status" value="1"/>
</dbReference>
<reference evidence="17" key="2">
    <citation type="submission" date="2025-08" db="UniProtKB">
        <authorList>
            <consortium name="Ensembl"/>
        </authorList>
    </citation>
    <scope>IDENTIFICATION</scope>
</reference>
<feature type="binding site" evidence="16">
    <location>
        <begin position="204"/>
        <end position="206"/>
    </location>
    <ligand>
        <name>beta-D-galactose</name>
        <dbReference type="ChEBI" id="CHEBI:27667"/>
    </ligand>
</feature>